<protein>
    <submittedName>
        <fullName evidence="1">Uncharacterized protein</fullName>
    </submittedName>
</protein>
<sequence>MTEEELYLEKEKTEQRLSEEQLAEFKNHAKDVTNLIHQLQPHGKEIESQIWSVEMSLSKSLNDLSLKKVNGYNEAISHLDFSEDMDIDCGNISEDMQQWKINGR</sequence>
<dbReference type="AlphaFoldDB" id="A0AAN8ZZV7"/>
<gene>
    <name evidence="1" type="ORF">SK128_018331</name>
</gene>
<dbReference type="EMBL" id="JAXCGZ010015695">
    <property type="protein sequence ID" value="KAK7069908.1"/>
    <property type="molecule type" value="Genomic_DNA"/>
</dbReference>
<keyword evidence="2" id="KW-1185">Reference proteome</keyword>
<evidence type="ECO:0000313" key="1">
    <source>
        <dbReference type="EMBL" id="KAK7069908.1"/>
    </source>
</evidence>
<feature type="non-terminal residue" evidence="1">
    <location>
        <position position="104"/>
    </location>
</feature>
<name>A0AAN8ZZV7_HALRR</name>
<dbReference type="Proteomes" id="UP001381693">
    <property type="component" value="Unassembled WGS sequence"/>
</dbReference>
<proteinExistence type="predicted"/>
<organism evidence="1 2">
    <name type="scientific">Halocaridina rubra</name>
    <name type="common">Hawaiian red shrimp</name>
    <dbReference type="NCBI Taxonomy" id="373956"/>
    <lineage>
        <taxon>Eukaryota</taxon>
        <taxon>Metazoa</taxon>
        <taxon>Ecdysozoa</taxon>
        <taxon>Arthropoda</taxon>
        <taxon>Crustacea</taxon>
        <taxon>Multicrustacea</taxon>
        <taxon>Malacostraca</taxon>
        <taxon>Eumalacostraca</taxon>
        <taxon>Eucarida</taxon>
        <taxon>Decapoda</taxon>
        <taxon>Pleocyemata</taxon>
        <taxon>Caridea</taxon>
        <taxon>Atyoidea</taxon>
        <taxon>Atyidae</taxon>
        <taxon>Halocaridina</taxon>
    </lineage>
</organism>
<comment type="caution">
    <text evidence="1">The sequence shown here is derived from an EMBL/GenBank/DDBJ whole genome shotgun (WGS) entry which is preliminary data.</text>
</comment>
<reference evidence="1 2" key="1">
    <citation type="submission" date="2023-11" db="EMBL/GenBank/DDBJ databases">
        <title>Halocaridina rubra genome assembly.</title>
        <authorList>
            <person name="Smith C."/>
        </authorList>
    </citation>
    <scope>NUCLEOTIDE SEQUENCE [LARGE SCALE GENOMIC DNA]</scope>
    <source>
        <strain evidence="1">EP-1</strain>
        <tissue evidence="1">Whole</tissue>
    </source>
</reference>
<evidence type="ECO:0000313" key="2">
    <source>
        <dbReference type="Proteomes" id="UP001381693"/>
    </source>
</evidence>
<accession>A0AAN8ZZV7</accession>